<evidence type="ECO:0000313" key="1">
    <source>
        <dbReference type="EMBL" id="KAJ8623187.1"/>
    </source>
</evidence>
<proteinExistence type="predicted"/>
<organism evidence="1 2">
    <name type="scientific">Persea americana</name>
    <name type="common">Avocado</name>
    <dbReference type="NCBI Taxonomy" id="3435"/>
    <lineage>
        <taxon>Eukaryota</taxon>
        <taxon>Viridiplantae</taxon>
        <taxon>Streptophyta</taxon>
        <taxon>Embryophyta</taxon>
        <taxon>Tracheophyta</taxon>
        <taxon>Spermatophyta</taxon>
        <taxon>Magnoliopsida</taxon>
        <taxon>Magnoliidae</taxon>
        <taxon>Laurales</taxon>
        <taxon>Lauraceae</taxon>
        <taxon>Persea</taxon>
    </lineage>
</organism>
<dbReference type="Proteomes" id="UP001234297">
    <property type="component" value="Chromosome 10"/>
</dbReference>
<name>A0ACC2KPW4_PERAE</name>
<gene>
    <name evidence="1" type="ORF">MRB53_031716</name>
</gene>
<evidence type="ECO:0000313" key="2">
    <source>
        <dbReference type="Proteomes" id="UP001234297"/>
    </source>
</evidence>
<protein>
    <submittedName>
        <fullName evidence="1">Uncharacterized protein</fullName>
    </submittedName>
</protein>
<keyword evidence="2" id="KW-1185">Reference proteome</keyword>
<dbReference type="EMBL" id="CM056818">
    <property type="protein sequence ID" value="KAJ8623187.1"/>
    <property type="molecule type" value="Genomic_DNA"/>
</dbReference>
<sequence>METQQVPAEGSLGRFKEKLKKVLDDAATISVMGQSPPNRKETNRRRRSSPEDPIRTVMFLGSWSHT</sequence>
<reference evidence="1 2" key="1">
    <citation type="journal article" date="2022" name="Hortic Res">
        <title>A haplotype resolved chromosomal level avocado genome allows analysis of novel avocado genes.</title>
        <authorList>
            <person name="Nath O."/>
            <person name="Fletcher S.J."/>
            <person name="Hayward A."/>
            <person name="Shaw L.M."/>
            <person name="Masouleh A.K."/>
            <person name="Furtado A."/>
            <person name="Henry R.J."/>
            <person name="Mitter N."/>
        </authorList>
    </citation>
    <scope>NUCLEOTIDE SEQUENCE [LARGE SCALE GENOMIC DNA]</scope>
    <source>
        <strain evidence="2">cv. Hass</strain>
    </source>
</reference>
<accession>A0ACC2KPW4</accession>
<comment type="caution">
    <text evidence="1">The sequence shown here is derived from an EMBL/GenBank/DDBJ whole genome shotgun (WGS) entry which is preliminary data.</text>
</comment>